<dbReference type="CDD" id="cd19534">
    <property type="entry name" value="E_NRPS"/>
    <property type="match status" value="2"/>
</dbReference>
<dbReference type="FunFam" id="3.40.50.12780:FF:000012">
    <property type="entry name" value="Non-ribosomal peptide synthetase"/>
    <property type="match status" value="3"/>
</dbReference>
<keyword evidence="4" id="KW-0597">Phosphoprotein</keyword>
<evidence type="ECO:0000313" key="8">
    <source>
        <dbReference type="EMBL" id="MBA4602106.1"/>
    </source>
</evidence>
<dbReference type="InterPro" id="IPR001242">
    <property type="entry name" value="Condensation_dom"/>
</dbReference>
<dbReference type="Gene3D" id="1.10.1200.10">
    <property type="entry name" value="ACP-like"/>
    <property type="match status" value="3"/>
</dbReference>
<dbReference type="InterPro" id="IPR025110">
    <property type="entry name" value="AMP-bd_C"/>
</dbReference>
<dbReference type="FunFam" id="3.30.300.30:FF:000010">
    <property type="entry name" value="Enterobactin synthetase component F"/>
    <property type="match status" value="3"/>
</dbReference>
<protein>
    <submittedName>
        <fullName evidence="8">Amino acid adenylation domain-containing protein</fullName>
    </submittedName>
</protein>
<dbReference type="InterPro" id="IPR020806">
    <property type="entry name" value="PKS_PP-bd"/>
</dbReference>
<dbReference type="SUPFAM" id="SSF52777">
    <property type="entry name" value="CoA-dependent acyltransferases"/>
    <property type="match status" value="9"/>
</dbReference>
<dbReference type="SMART" id="SM00823">
    <property type="entry name" value="PKS_PP"/>
    <property type="match status" value="3"/>
</dbReference>
<dbReference type="SUPFAM" id="SSF56801">
    <property type="entry name" value="Acetyl-CoA synthetase-like"/>
    <property type="match status" value="3"/>
</dbReference>
<dbReference type="InterPro" id="IPR020845">
    <property type="entry name" value="AMP-binding_CS"/>
</dbReference>
<evidence type="ECO:0000256" key="5">
    <source>
        <dbReference type="ARBA" id="ARBA00022737"/>
    </source>
</evidence>
<dbReference type="GO" id="GO:0008610">
    <property type="term" value="P:lipid biosynthetic process"/>
    <property type="evidence" value="ECO:0007669"/>
    <property type="project" value="UniProtKB-ARBA"/>
</dbReference>
<dbReference type="FunFam" id="3.40.50.980:FF:000002">
    <property type="entry name" value="Enterobactin synthetase component F"/>
    <property type="match status" value="1"/>
</dbReference>
<dbReference type="CDD" id="cd05930">
    <property type="entry name" value="A_NRPS"/>
    <property type="match status" value="1"/>
</dbReference>
<dbReference type="CDD" id="cd12117">
    <property type="entry name" value="A_NRPS_Srf_like"/>
    <property type="match status" value="1"/>
</dbReference>
<dbReference type="FunFam" id="3.40.50.980:FF:000001">
    <property type="entry name" value="Non-ribosomal peptide synthetase"/>
    <property type="match status" value="3"/>
</dbReference>
<dbReference type="GO" id="GO:0043041">
    <property type="term" value="P:amino acid activation for nonribosomal peptide biosynthetic process"/>
    <property type="evidence" value="ECO:0007669"/>
    <property type="project" value="TreeGrafter"/>
</dbReference>
<dbReference type="GO" id="GO:0005829">
    <property type="term" value="C:cytosol"/>
    <property type="evidence" value="ECO:0007669"/>
    <property type="project" value="TreeGrafter"/>
</dbReference>
<comment type="similarity">
    <text evidence="2">Belongs to the ATP-dependent AMP-binding enzyme family.</text>
</comment>
<name>A0A7W2AS55_9BACL</name>
<evidence type="ECO:0000256" key="3">
    <source>
        <dbReference type="ARBA" id="ARBA00022450"/>
    </source>
</evidence>
<organism evidence="8 9">
    <name type="scientific">Thermoactinomyces mirandus</name>
    <dbReference type="NCBI Taxonomy" id="2756294"/>
    <lineage>
        <taxon>Bacteria</taxon>
        <taxon>Bacillati</taxon>
        <taxon>Bacillota</taxon>
        <taxon>Bacilli</taxon>
        <taxon>Bacillales</taxon>
        <taxon>Thermoactinomycetaceae</taxon>
        <taxon>Thermoactinomyces</taxon>
    </lineage>
</organism>
<dbReference type="Pfam" id="PF00501">
    <property type="entry name" value="AMP-binding"/>
    <property type="match status" value="3"/>
</dbReference>
<dbReference type="InterPro" id="IPR010071">
    <property type="entry name" value="AA_adenyl_dom"/>
</dbReference>
<comment type="caution">
    <text evidence="8">The sequence shown here is derived from an EMBL/GenBank/DDBJ whole genome shotgun (WGS) entry which is preliminary data.</text>
</comment>
<evidence type="ECO:0000259" key="7">
    <source>
        <dbReference type="PROSITE" id="PS50075"/>
    </source>
</evidence>
<dbReference type="InterPro" id="IPR006162">
    <property type="entry name" value="Ppantetheine_attach_site"/>
</dbReference>
<proteinExistence type="inferred from homology"/>
<keyword evidence="3" id="KW-0596">Phosphopantetheine</keyword>
<dbReference type="PROSITE" id="PS00455">
    <property type="entry name" value="AMP_BINDING"/>
    <property type="match status" value="3"/>
</dbReference>
<evidence type="ECO:0000256" key="2">
    <source>
        <dbReference type="ARBA" id="ARBA00006432"/>
    </source>
</evidence>
<gene>
    <name evidence="8" type="ORF">H2C83_07195</name>
</gene>
<dbReference type="PANTHER" id="PTHR45527:SF1">
    <property type="entry name" value="FATTY ACID SYNTHASE"/>
    <property type="match status" value="1"/>
</dbReference>
<dbReference type="Pfam" id="PF00550">
    <property type="entry name" value="PP-binding"/>
    <property type="match status" value="3"/>
</dbReference>
<dbReference type="FunFam" id="1.10.1200.10:FF:000005">
    <property type="entry name" value="Nonribosomal peptide synthetase 1"/>
    <property type="match status" value="3"/>
</dbReference>
<dbReference type="InterPro" id="IPR010060">
    <property type="entry name" value="NRPS_synth"/>
</dbReference>
<keyword evidence="6" id="KW-0045">Antibiotic biosynthesis</keyword>
<dbReference type="InterPro" id="IPR000873">
    <property type="entry name" value="AMP-dep_synth/lig_dom"/>
</dbReference>
<dbReference type="Pfam" id="PF00668">
    <property type="entry name" value="Condensation"/>
    <property type="match status" value="5"/>
</dbReference>
<dbReference type="Gene3D" id="3.40.50.980">
    <property type="match status" value="6"/>
</dbReference>
<sequence>MTKVKERWSKHRELYDQWLSDYEGSVFIPARKSRIKGDCEQEAFEQFEIRLSRSTSESLYALAKQYPGSLSSLFQGLWGSLLLKYSGETDVLFAISHSACKSFFENEPEVQLARIRDQHFTFNQLFHALSKTDYPRFPLSKLCEATGIDEKAIDHLVVIANHLLNQKEFEYQKYTNKCKNQVNEIRKLDPHIQLVVTFVPAKYLTIQINYEPNRYYSELIRRMGHHLKKMIESIIDQPHLSISEFDLITAEEKKKLHTFNQTRQHYPDKETIHQLIESRARQSPDQTAVEFLDTRLTYRELNRRADLLAAILQDRNVKKGDIVAVMVPPSLEMIIGVLGILKAGAAYLPIDPNYPSERISYMLKDSKTQMLLTYGNDSNDIGTHLDRLDLKMVDWTKEAASRPDPMVQVHDPAYVIYTSGSTGKPKGVMIEHSSLVNLAFWHVDEFKISEYDCCTKYAGFSFDASVWEIFPTLLAGATLQIIDEELRYDLEELNRYMDEKGVTVSFLPTQVAEQFMHLENRSLRILLVGGDRLKQVVPQTYKIVNNYGPTENTVVTTSGPVYPDEPIFIGRPIANNRVYVLSRQQQLQPVGAPGELCISGAGLARGYLHRPELTAEKFVENPFEPGERMYKTGDIVRWLPDGRLEFLGRIDDQVKIRGFRIELGEIAHCLLQHPHIQDALVLTRSDAQGRNYLCAYFTAREGWTKQSIRQHLEQELPYYMVPAHLIHMDRFPLTPNGKVDKKALPVPETKGKTNRSMPGTSETERRLIRIWKEIFDAGQVGAADNFFDLGGDSLKLMRLLSRIRKEFQVRISIHDLYERPVLRDMATSIWKAETILQNDVFKTSRPGETYPTSSVQKRIYAVEQLENIGTTYHTPVMLELRGELDEKRLQSAFENFVQRHEALRTSFHLADGEVVQKVQSEVELPWKVYRASSMDEVKQIAETFISPFDLGKAPLFRVALIHHPDQRHYLVIDMHHIVSDGISVEEILYRELGALYKGEVLPVPDLQYKDYAAWQQEWLKSEECRKQKEYWLNRLSGSIPVLELPTDYQRPFVQEFAGDKVRFSVGASLTERLKRIAKQENSTLFMMLFAAYKVLLAKLSGQEDIIAGFPVAGRGQPRLESVFGMFVNTLPLRSQPCMDLSFSDYLKQVRKRILEAYEHGDYPLEEVVEQLKINRDRSRNPLFDTAFVLQNMDTETINLPGVSVLDMKEIPWKQSMFDMTWEAKEEAETIEFSVEYCTRLFKRSTIQRFIKSYLTILEQITHNPACTIAKIELLPPEEKKKVLVEFNRTDVPYPRGKTIQQLFEEQVLKTPDHVAIRMGEETLTYQELNEQTNQLARLLRGKGIKRGDVVGLLVERSPVMIIGLLAIVKAGGTYLPIDPGYPEERIRFMLEDSQANTLLVQPGLPVPEAYTGRLVELSPKIWEDQYSGNLPNINLPEDILYIIYTSGSTGTPKGITTMHYNVVRTIVNNGYVEVDESDRVLQLSNYAFDGSTFDIYMSLLHGAQLVLVPKETLLDLNKLTRLIREEKITVSFITTALFNMLVDFDLSSLANMRKILFGGEKASVKHVQKAVRELGEHRLINGYGPTETTVFATTCSIDNSVLATGCVPIGKPLNNTRLYVLNGWGQLQPVGVSGELCISGDGVAKGYLNRPDLTRERFVEDPFNPGNRMYKTGDLVRWLEDGTIEYLGRMDMQVKIRGHRIELGEIERHLMEEKEVRDAVVIKDEDEQGSYLCAYFVADTEIETASLRKRLRQKLPDYMMPSYFVELDSIPLTANGKVDKRSLPKPDFTDQTSENYAEPTTETEAILVRVWQEVLGIERVGIHDNFFELGGDSIKAIRIAARLNQQQIKLETKTLFRYPTIAELAPNVKSGLNRLEEEGEITGAVHLTPIQQWFFSLQSKKPNHFNQAMMLYSADGWNLPWVKEAFQTLTKHHDALRMTYDFTGGEVKQFNQPEEHRAFTVERLDLKEPGSKSLEEHANRLQQSLNLETGPLVRAGIFHNDDGDYLLIVIHHLVVDGVSWRIILEDFKTAYHQAANGQKIILPQKTSSFRTWAKQLRQYADSNKMMQEKSYWQQLCSGKIEALPKDFAWTGEKLHRDIDEFELTLDEVQTGQLLTQVHHAYHTEVNDLLLAGLALAINEWTGQSKIALNLEGHGREEIIGGVDLNRTVGWFTSMYPVVFELQDSRLSRVIPAIKEILRHIPNKGIGYGILRYLTAPEQKQDLSFDLEPEISFNYLGQFEEEGLGSNEIPTGDWFSPLTPEPHALAFNSMVTGGRLKIRVGYNTRMFKRQTVESVARSFIKHLAECIEHCLEKENTTYTPSDFNTKDLSMAELEHIYSVLPADRIQDIYSLSSLQKGILFHAIQTRIQYFEQFYIDLDGAVDFAAFKQSLEKLVQKHDVLRTVFMFQNLAQPVQVVLKKVEVPILYEDLSSLSETKQQAFLQKFKREDRKKGFPALHEPLLRFALFKLADDRFHFVWSFHHILFDGWCISLLLEDWLSMYQALLQGTSMQLERVTPYREYIRWLEEQDHEEAKAFWKDYLRGYEQTASVLNRGIRKKTDYELEKKETDFILPQKLTERLTSLAQQYHVTPSTFFQTIWGILLQKYNDTDDVVFGTVVSGRPSELPQVEKMVGLFINTVPIRIRSKEYDTFATLLQRVQHEILEAEKVHYASLAEIQSGTPLFNKLFDHIMAFENYPLDLNRFKNRKEEPGFSISGLDAFEQDSYGVGLIVYPGDEWLVKLKYDTEIYTEYQMKQVIDHLQTLMEQILANPETPVHQLEIIPHEEKQRLLVDFNCTKADYARNVAIHQLFEKQVEKTPQNIALVYKEKEWTYKELNTRANQLARILRNNKIDREQIVGIMMKRSPEFIISILAILKAGGAYLPIDPEYPAKRIQYMLDDSQVKLLLVQPGLQVPANYRENVLIVNESLLQGDPSNLPVVNQPTDLAYLIYTSGSTGKPKGVMVEHRNLCNLVLIAKPYGIHENTRVLQFASVSFDASVAEVFPTLVTGATLYLEEKMVLLNQLVQYLREKRISNVTLPPSVLKSVSYGELPDLKTIISAGETCSPDLVNKWGAGRTFINAYGPTEATVCATIAKYHDSVSETSIGKPFFNQQVYIVNKHHQLQPIGVPGELCISGAGLARGYWNLPDLTADKFVDNPFVPGTKMYRTGDLACWLPDGNIEYLGRVDDQVKIRGYRVELGEITNQLIKYPSIKEATVVAHEGHMEQVYLCAYFTAEGDWSVTKLRQHLIKELPEYMIPSYFVELERIPLTPNGKIDKKALPEPTYSVQANTEPASPTNEVEEKLVQIWEEVLGLESVGIHDDFFELGGDSIKAIQIISRLHQLDFKLKINDLFDNPTICELAPCIELAEAEADQDHVEGEVPLTPIQHWFFEQNFANLHHWNQSMMLFHPDGFDSHLVKQAFLKLVEHHDALRMVFEPEGQKWVQRIRGLEEGEFFTFHEFDFRHETDPAPKIRKVADELQRSNDLFQGRLVQLGLFRTNQGDHLLIVIHHLLIDGISWRILLEDFAKVYQQASASQELVLPNKTSSYQRWSKRLAEYANTPDALAELSYWKQVEEAAVPSLPKDYAPPKQRVLLDHETVTVQLTEEETKKLLTGVHHAYHTEINDLLLTALLLALQKWTGENKAVINLEGHGREEIMNELDISRTVGWFTSSYPVVLHLEKTDVGEAIKQIKEQLRKIPNKGIGYGILKYLTSPQQKEGIGFRVQPEISFNYLGQFDRDFDHELFGPSVMPKGDEVSPLSSSPYLLNIYGLVMHHRLEMHFDYNQKIHRAETITRVAEEFMSKLRLIIEHCSSKEEEWTPSDFGSSDLTFEELEDISDLLSDL</sequence>
<dbReference type="InterPro" id="IPR023213">
    <property type="entry name" value="CAT-like_dom_sf"/>
</dbReference>
<keyword evidence="9" id="KW-1185">Reference proteome</keyword>
<dbReference type="PROSITE" id="PS00012">
    <property type="entry name" value="PHOSPHOPANTETHEINE"/>
    <property type="match status" value="3"/>
</dbReference>
<evidence type="ECO:0000256" key="1">
    <source>
        <dbReference type="ARBA" id="ARBA00001957"/>
    </source>
</evidence>
<dbReference type="PANTHER" id="PTHR45527">
    <property type="entry name" value="NONRIBOSOMAL PEPTIDE SYNTHETASE"/>
    <property type="match status" value="1"/>
</dbReference>
<accession>A0A7W2AS55</accession>
<dbReference type="RefSeq" id="WP_181739300.1">
    <property type="nucleotide sequence ID" value="NZ_JACEOL010000024.1"/>
</dbReference>
<reference evidence="8 9" key="1">
    <citation type="submission" date="2020-07" db="EMBL/GenBank/DDBJ databases">
        <title>Thermoactinomyces phylogeny.</title>
        <authorList>
            <person name="Dunlap C."/>
        </authorList>
    </citation>
    <scope>NUCLEOTIDE SEQUENCE [LARGE SCALE GENOMIC DNA]</scope>
    <source>
        <strain evidence="8 9">AMNI-1</strain>
    </source>
</reference>
<dbReference type="CDD" id="cd19543">
    <property type="entry name" value="DCL_NRPS"/>
    <property type="match status" value="1"/>
</dbReference>
<feature type="domain" description="Carrier" evidence="7">
    <location>
        <begin position="3292"/>
        <end position="3366"/>
    </location>
</feature>
<dbReference type="Gene3D" id="3.30.559.30">
    <property type="entry name" value="Nonribosomal peptide synthetase, condensation domain"/>
    <property type="match status" value="5"/>
</dbReference>
<feature type="domain" description="Carrier" evidence="7">
    <location>
        <begin position="1798"/>
        <end position="1872"/>
    </location>
</feature>
<dbReference type="GO" id="GO:0031177">
    <property type="term" value="F:phosphopantetheine binding"/>
    <property type="evidence" value="ECO:0007669"/>
    <property type="project" value="InterPro"/>
</dbReference>
<dbReference type="InterPro" id="IPR009081">
    <property type="entry name" value="PP-bd_ACP"/>
</dbReference>
<feature type="domain" description="Carrier" evidence="7">
    <location>
        <begin position="758"/>
        <end position="833"/>
    </location>
</feature>
<dbReference type="InterPro" id="IPR036736">
    <property type="entry name" value="ACP-like_sf"/>
</dbReference>
<dbReference type="Pfam" id="PF13193">
    <property type="entry name" value="AMP-binding_C"/>
    <property type="match status" value="3"/>
</dbReference>
<dbReference type="PROSITE" id="PS50075">
    <property type="entry name" value="CARRIER"/>
    <property type="match status" value="3"/>
</dbReference>
<dbReference type="Gene3D" id="3.30.559.10">
    <property type="entry name" value="Chloramphenicol acetyltransferase-like domain"/>
    <property type="match status" value="4"/>
</dbReference>
<dbReference type="NCBIfam" id="TIGR01733">
    <property type="entry name" value="AA-adenyl-dom"/>
    <property type="match status" value="3"/>
</dbReference>
<dbReference type="EMBL" id="JACEOL010000024">
    <property type="protein sequence ID" value="MBA4602106.1"/>
    <property type="molecule type" value="Genomic_DNA"/>
</dbReference>
<comment type="cofactor">
    <cofactor evidence="1">
        <name>pantetheine 4'-phosphate</name>
        <dbReference type="ChEBI" id="CHEBI:47942"/>
    </cofactor>
</comment>
<dbReference type="NCBIfam" id="NF003417">
    <property type="entry name" value="PRK04813.1"/>
    <property type="match status" value="3"/>
</dbReference>
<dbReference type="FunFam" id="2.30.38.10:FF:000001">
    <property type="entry name" value="Non-ribosomal peptide synthetase PvdI"/>
    <property type="match status" value="3"/>
</dbReference>
<dbReference type="GO" id="GO:0017000">
    <property type="term" value="P:antibiotic biosynthetic process"/>
    <property type="evidence" value="ECO:0007669"/>
    <property type="project" value="UniProtKB-KW"/>
</dbReference>
<dbReference type="GO" id="GO:0044550">
    <property type="term" value="P:secondary metabolite biosynthetic process"/>
    <property type="evidence" value="ECO:0007669"/>
    <property type="project" value="UniProtKB-ARBA"/>
</dbReference>
<dbReference type="Gene3D" id="3.30.300.30">
    <property type="match status" value="3"/>
</dbReference>
<dbReference type="Proteomes" id="UP000538292">
    <property type="component" value="Unassembled WGS sequence"/>
</dbReference>
<evidence type="ECO:0000256" key="6">
    <source>
        <dbReference type="ARBA" id="ARBA00023194"/>
    </source>
</evidence>
<dbReference type="GO" id="GO:0003824">
    <property type="term" value="F:catalytic activity"/>
    <property type="evidence" value="ECO:0007669"/>
    <property type="project" value="InterPro"/>
</dbReference>
<dbReference type="NCBIfam" id="TIGR01720">
    <property type="entry name" value="NRPS-para261"/>
    <property type="match status" value="2"/>
</dbReference>
<dbReference type="SUPFAM" id="SSF47336">
    <property type="entry name" value="ACP-like"/>
    <property type="match status" value="3"/>
</dbReference>
<dbReference type="CDD" id="cd19531">
    <property type="entry name" value="LCL_NRPS-like"/>
    <property type="match status" value="1"/>
</dbReference>
<dbReference type="InterPro" id="IPR045851">
    <property type="entry name" value="AMP-bd_C_sf"/>
</dbReference>
<keyword evidence="5" id="KW-0677">Repeat</keyword>
<evidence type="ECO:0000313" key="9">
    <source>
        <dbReference type="Proteomes" id="UP000538292"/>
    </source>
</evidence>
<dbReference type="Gene3D" id="2.30.38.10">
    <property type="entry name" value="Luciferase, Domain 3"/>
    <property type="match status" value="3"/>
</dbReference>
<evidence type="ECO:0000256" key="4">
    <source>
        <dbReference type="ARBA" id="ARBA00022553"/>
    </source>
</evidence>